<keyword evidence="2" id="KW-0472">Membrane</keyword>
<dbReference type="AlphaFoldDB" id="A0A0F9PJ61"/>
<feature type="transmembrane region" description="Helical" evidence="2">
    <location>
        <begin position="68"/>
        <end position="92"/>
    </location>
</feature>
<evidence type="ECO:0000313" key="3">
    <source>
        <dbReference type="EMBL" id="KKN30239.1"/>
    </source>
</evidence>
<accession>A0A0F9PJ61</accession>
<evidence type="ECO:0000256" key="2">
    <source>
        <dbReference type="SAM" id="Phobius"/>
    </source>
</evidence>
<feature type="compositionally biased region" description="Low complexity" evidence="1">
    <location>
        <begin position="10"/>
        <end position="22"/>
    </location>
</feature>
<protein>
    <submittedName>
        <fullName evidence="3">Uncharacterized protein</fullName>
    </submittedName>
</protein>
<comment type="caution">
    <text evidence="3">The sequence shown here is derived from an EMBL/GenBank/DDBJ whole genome shotgun (WGS) entry which is preliminary data.</text>
</comment>
<evidence type="ECO:0000256" key="1">
    <source>
        <dbReference type="SAM" id="MobiDB-lite"/>
    </source>
</evidence>
<reference evidence="3" key="1">
    <citation type="journal article" date="2015" name="Nature">
        <title>Complex archaea that bridge the gap between prokaryotes and eukaryotes.</title>
        <authorList>
            <person name="Spang A."/>
            <person name="Saw J.H."/>
            <person name="Jorgensen S.L."/>
            <person name="Zaremba-Niedzwiedzka K."/>
            <person name="Martijn J."/>
            <person name="Lind A.E."/>
            <person name="van Eijk R."/>
            <person name="Schleper C."/>
            <person name="Guy L."/>
            <person name="Ettema T.J."/>
        </authorList>
    </citation>
    <scope>NUCLEOTIDE SEQUENCE</scope>
</reference>
<dbReference type="EMBL" id="LAZR01002423">
    <property type="protein sequence ID" value="KKN30239.1"/>
    <property type="molecule type" value="Genomic_DNA"/>
</dbReference>
<organism evidence="3">
    <name type="scientific">marine sediment metagenome</name>
    <dbReference type="NCBI Taxonomy" id="412755"/>
    <lineage>
        <taxon>unclassified sequences</taxon>
        <taxon>metagenomes</taxon>
        <taxon>ecological metagenomes</taxon>
    </lineage>
</organism>
<feature type="region of interest" description="Disordered" evidence="1">
    <location>
        <begin position="1"/>
        <end position="52"/>
    </location>
</feature>
<proteinExistence type="predicted"/>
<keyword evidence="2" id="KW-1133">Transmembrane helix</keyword>
<sequence>MTKLPPPIGSTLSAPLTPTSTPRELPPKKDLFSKPVPKRAPNVMGTPPKGRSTDGLGIIFKDGWNFGLGFWLCSVVIIGSLGCIVAMGLAVLSGGLLGGLL</sequence>
<gene>
    <name evidence="3" type="ORF">LCGC14_0835890</name>
</gene>
<keyword evidence="2" id="KW-0812">Transmembrane</keyword>
<name>A0A0F9PJ61_9ZZZZ</name>